<dbReference type="Proteomes" id="UP001589865">
    <property type="component" value="Unassembled WGS sequence"/>
</dbReference>
<evidence type="ECO:0000313" key="3">
    <source>
        <dbReference type="Proteomes" id="UP001589865"/>
    </source>
</evidence>
<comment type="caution">
    <text evidence="2">The sequence shown here is derived from an EMBL/GenBank/DDBJ whole genome shotgun (WGS) entry which is preliminary data.</text>
</comment>
<reference evidence="2 3" key="1">
    <citation type="submission" date="2024-09" db="EMBL/GenBank/DDBJ databases">
        <authorList>
            <person name="Sun Q."/>
            <person name="Mori K."/>
        </authorList>
    </citation>
    <scope>NUCLEOTIDE SEQUENCE [LARGE SCALE GENOMIC DNA]</scope>
    <source>
        <strain evidence="2 3">TBRC 5777</strain>
    </source>
</reference>
<gene>
    <name evidence="2" type="ORF">ACFFGY_07800</name>
</gene>
<protein>
    <submittedName>
        <fullName evidence="2">Uncharacterized protein</fullName>
    </submittedName>
</protein>
<name>A0ABV6JR13_9PROT</name>
<sequence length="46" mass="4939">MNDLLGLDGFLLRLGQAPRASDDCSRGTAGNARRQVPAEFRQHGVA</sequence>
<accession>A0ABV6JR13</accession>
<proteinExistence type="predicted"/>
<dbReference type="RefSeq" id="WP_377043894.1">
    <property type="nucleotide sequence ID" value="NZ_JBHLUN010000005.1"/>
</dbReference>
<dbReference type="EMBL" id="JBHLUN010000005">
    <property type="protein sequence ID" value="MFC0408150.1"/>
    <property type="molecule type" value="Genomic_DNA"/>
</dbReference>
<feature type="region of interest" description="Disordered" evidence="1">
    <location>
        <begin position="19"/>
        <end position="46"/>
    </location>
</feature>
<keyword evidence="3" id="KW-1185">Reference proteome</keyword>
<evidence type="ECO:0000256" key="1">
    <source>
        <dbReference type="SAM" id="MobiDB-lite"/>
    </source>
</evidence>
<evidence type="ECO:0000313" key="2">
    <source>
        <dbReference type="EMBL" id="MFC0408150.1"/>
    </source>
</evidence>
<organism evidence="2 3">
    <name type="scientific">Roseomonas elaeocarpi</name>
    <dbReference type="NCBI Taxonomy" id="907779"/>
    <lineage>
        <taxon>Bacteria</taxon>
        <taxon>Pseudomonadati</taxon>
        <taxon>Pseudomonadota</taxon>
        <taxon>Alphaproteobacteria</taxon>
        <taxon>Acetobacterales</taxon>
        <taxon>Roseomonadaceae</taxon>
        <taxon>Roseomonas</taxon>
    </lineage>
</organism>